<name>A0A6I4MAD9_9ACTN</name>
<gene>
    <name evidence="1" type="ORF">F8568_016380</name>
</gene>
<dbReference type="EMBL" id="WBMS02000011">
    <property type="protein sequence ID" value="MWA01920.1"/>
    <property type="molecule type" value="Genomic_DNA"/>
</dbReference>
<dbReference type="RefSeq" id="WP_151594400.1">
    <property type="nucleotide sequence ID" value="NZ_WBMS02000011.1"/>
</dbReference>
<accession>A0A6I4MAD9</accession>
<evidence type="ECO:0000313" key="1">
    <source>
        <dbReference type="EMBL" id="MWA01920.1"/>
    </source>
</evidence>
<dbReference type="Proteomes" id="UP000462055">
    <property type="component" value="Unassembled WGS sequence"/>
</dbReference>
<sequence length="199" mass="22685">MPGEELHVRGADYARRAKLWLDNTTRVRASWLVTDQFGVDRLTFSWPFATEGFSFDLGGILRGEGLDNQSFLTEVKGYSTPGDQGSHYLSYLAKCYVAVSEHPGNAQNFMWITWCPFNVTNWNELCSPAKVREGVLHERGRVLGTEDHDKAETLINGSRIKDVADRLWLIVLSERQEKLVISPEELGELERIRRKRGQS</sequence>
<comment type="caution">
    <text evidence="1">The sequence shown here is derived from an EMBL/GenBank/DDBJ whole genome shotgun (WGS) entry which is preliminary data.</text>
</comment>
<protein>
    <submittedName>
        <fullName evidence="1">Uncharacterized protein</fullName>
    </submittedName>
</protein>
<reference evidence="1" key="1">
    <citation type="submission" date="2019-12" db="EMBL/GenBank/DDBJ databases">
        <title>Actinomadura physcomitrii sp. nov., a novel actinomycete isolated from moss [Physcomitrium sphaericum (Ludw) Fuernr].</title>
        <authorList>
            <person name="Zhuang X."/>
        </authorList>
    </citation>
    <scope>NUCLEOTIDE SEQUENCE [LARGE SCALE GENOMIC DNA]</scope>
    <source>
        <strain evidence="1">LD22</strain>
    </source>
</reference>
<proteinExistence type="predicted"/>
<keyword evidence="2" id="KW-1185">Reference proteome</keyword>
<organism evidence="1 2">
    <name type="scientific">Actinomadura physcomitrii</name>
    <dbReference type="NCBI Taxonomy" id="2650748"/>
    <lineage>
        <taxon>Bacteria</taxon>
        <taxon>Bacillati</taxon>
        <taxon>Actinomycetota</taxon>
        <taxon>Actinomycetes</taxon>
        <taxon>Streptosporangiales</taxon>
        <taxon>Thermomonosporaceae</taxon>
        <taxon>Actinomadura</taxon>
    </lineage>
</organism>
<dbReference type="AlphaFoldDB" id="A0A6I4MAD9"/>
<evidence type="ECO:0000313" key="2">
    <source>
        <dbReference type="Proteomes" id="UP000462055"/>
    </source>
</evidence>